<dbReference type="KEGG" id="fte:Fluta_2204"/>
<dbReference type="Proteomes" id="UP000007463">
    <property type="component" value="Chromosome"/>
</dbReference>
<reference evidence="2" key="2">
    <citation type="submission" date="2011-02" db="EMBL/GenBank/DDBJ databases">
        <title>The complete genome of Fluviicola taffensis DSM 16823.</title>
        <authorList>
            <consortium name="US DOE Joint Genome Institute (JGI-PGF)"/>
            <person name="Lucas S."/>
            <person name="Copeland A."/>
            <person name="Lapidus A."/>
            <person name="Bruce D."/>
            <person name="Goodwin L."/>
            <person name="Pitluck S."/>
            <person name="Kyrpides N."/>
            <person name="Mavromatis K."/>
            <person name="Ivanova N."/>
            <person name="Mikhailova N."/>
            <person name="Pagani I."/>
            <person name="Chertkov O."/>
            <person name="Detter J.C."/>
            <person name="Han C."/>
            <person name="Tapia R."/>
            <person name="Land M."/>
            <person name="Hauser L."/>
            <person name="Markowitz V."/>
            <person name="Cheng J.-F."/>
            <person name="Hugenholtz P."/>
            <person name="Woyke T."/>
            <person name="Wu D."/>
            <person name="Tindall B."/>
            <person name="Pomrenke H.G."/>
            <person name="Brambilla E."/>
            <person name="Klenk H.-P."/>
            <person name="Eisen J.A."/>
        </authorList>
    </citation>
    <scope>NUCLEOTIDE SEQUENCE [LARGE SCALE GENOMIC DNA]</scope>
    <source>
        <strain evidence="2">DSM 16823 / RW262 / RW262</strain>
    </source>
</reference>
<sequence length="47" mass="5314">MNHLPLLYHYSQIESDLKTDLGKPFEIITGTLSIRVLDDLTRLSKAG</sequence>
<proteinExistence type="predicted"/>
<evidence type="ECO:0000313" key="1">
    <source>
        <dbReference type="EMBL" id="AEA44190.1"/>
    </source>
</evidence>
<keyword evidence="2" id="KW-1185">Reference proteome</keyword>
<gene>
    <name evidence="1" type="ordered locus">Fluta_2204</name>
</gene>
<evidence type="ECO:0000313" key="2">
    <source>
        <dbReference type="Proteomes" id="UP000007463"/>
    </source>
</evidence>
<reference evidence="1 2" key="1">
    <citation type="journal article" date="2011" name="Stand. Genomic Sci.">
        <title>Complete genome sequence of the gliding freshwater bacterium Fluviicola taffensis type strain (RW262).</title>
        <authorList>
            <person name="Woyke T."/>
            <person name="Chertkov O."/>
            <person name="Lapidus A."/>
            <person name="Nolan M."/>
            <person name="Lucas S."/>
            <person name="Del Rio T.G."/>
            <person name="Tice H."/>
            <person name="Cheng J.F."/>
            <person name="Tapia R."/>
            <person name="Han C."/>
            <person name="Goodwin L."/>
            <person name="Pitluck S."/>
            <person name="Liolios K."/>
            <person name="Pagani I."/>
            <person name="Ivanova N."/>
            <person name="Huntemann M."/>
            <person name="Mavromatis K."/>
            <person name="Mikhailova N."/>
            <person name="Pati A."/>
            <person name="Chen A."/>
            <person name="Palaniappan K."/>
            <person name="Land M."/>
            <person name="Hauser L."/>
            <person name="Brambilla E.M."/>
            <person name="Rohde M."/>
            <person name="Mwirichia R."/>
            <person name="Sikorski J."/>
            <person name="Tindall B.J."/>
            <person name="Goker M."/>
            <person name="Bristow J."/>
            <person name="Eisen J.A."/>
            <person name="Markowitz V."/>
            <person name="Hugenholtz P."/>
            <person name="Klenk H.P."/>
            <person name="Kyrpides N.C."/>
        </authorList>
    </citation>
    <scope>NUCLEOTIDE SEQUENCE [LARGE SCALE GENOMIC DNA]</scope>
    <source>
        <strain evidence="2">DSM 16823 / RW262 / RW262</strain>
    </source>
</reference>
<dbReference type="AlphaFoldDB" id="F2IAN5"/>
<organism evidence="1 2">
    <name type="scientific">Fluviicola taffensis (strain DSM 16823 / NCIMB 13979 / RW262)</name>
    <dbReference type="NCBI Taxonomy" id="755732"/>
    <lineage>
        <taxon>Bacteria</taxon>
        <taxon>Pseudomonadati</taxon>
        <taxon>Bacteroidota</taxon>
        <taxon>Flavobacteriia</taxon>
        <taxon>Flavobacteriales</taxon>
        <taxon>Crocinitomicaceae</taxon>
        <taxon>Fluviicola</taxon>
    </lineage>
</organism>
<name>F2IAN5_FLUTR</name>
<dbReference type="HOGENOM" id="CLU_3168373_0_0_10"/>
<dbReference type="EMBL" id="CP002542">
    <property type="protein sequence ID" value="AEA44190.1"/>
    <property type="molecule type" value="Genomic_DNA"/>
</dbReference>
<accession>F2IAN5</accession>
<protein>
    <submittedName>
        <fullName evidence="1">Uncharacterized protein</fullName>
    </submittedName>
</protein>